<dbReference type="PANTHER" id="PTHR37937:SF1">
    <property type="entry name" value="CONJUGATIVE TRANSFER: DNA TRANSPORT"/>
    <property type="match status" value="1"/>
</dbReference>
<proteinExistence type="inferred from homology"/>
<dbReference type="SUPFAM" id="SSF52540">
    <property type="entry name" value="P-loop containing nucleoside triphosphate hydrolases"/>
    <property type="match status" value="1"/>
</dbReference>
<dbReference type="GO" id="GO:0005886">
    <property type="term" value="C:plasma membrane"/>
    <property type="evidence" value="ECO:0007669"/>
    <property type="project" value="UniProtKB-SubCell"/>
</dbReference>
<dbReference type="AlphaFoldDB" id="A0AAU8V5C6"/>
<evidence type="ECO:0000313" key="9">
    <source>
        <dbReference type="Proteomes" id="UP000190848"/>
    </source>
</evidence>
<evidence type="ECO:0000256" key="4">
    <source>
        <dbReference type="ARBA" id="ARBA00022692"/>
    </source>
</evidence>
<keyword evidence="5 7" id="KW-1133">Transmembrane helix</keyword>
<evidence type="ECO:0008006" key="10">
    <source>
        <dbReference type="Google" id="ProtNLM"/>
    </source>
</evidence>
<dbReference type="InterPro" id="IPR003688">
    <property type="entry name" value="TraG/VirD4"/>
</dbReference>
<keyword evidence="4 7" id="KW-0812">Transmembrane</keyword>
<evidence type="ECO:0000256" key="1">
    <source>
        <dbReference type="ARBA" id="ARBA00004651"/>
    </source>
</evidence>
<evidence type="ECO:0000313" key="8">
    <source>
        <dbReference type="EMBL" id="AQX03722.1"/>
    </source>
</evidence>
<evidence type="ECO:0000256" key="5">
    <source>
        <dbReference type="ARBA" id="ARBA00022989"/>
    </source>
</evidence>
<dbReference type="Gene3D" id="3.40.50.300">
    <property type="entry name" value="P-loop containing nucleotide triphosphate hydrolases"/>
    <property type="match status" value="1"/>
</dbReference>
<dbReference type="EMBL" id="CP016375">
    <property type="protein sequence ID" value="AQX03722.1"/>
    <property type="molecule type" value="Genomic_DNA"/>
</dbReference>
<organism evidence="8 9">
    <name type="scientific">Elizabethkingia anophelis</name>
    <dbReference type="NCBI Taxonomy" id="1117645"/>
    <lineage>
        <taxon>Bacteria</taxon>
        <taxon>Pseudomonadati</taxon>
        <taxon>Bacteroidota</taxon>
        <taxon>Flavobacteriia</taxon>
        <taxon>Flavobacteriales</taxon>
        <taxon>Weeksellaceae</taxon>
        <taxon>Elizabethkingia</taxon>
    </lineage>
</organism>
<evidence type="ECO:0000256" key="2">
    <source>
        <dbReference type="ARBA" id="ARBA00008806"/>
    </source>
</evidence>
<comment type="similarity">
    <text evidence="2">Belongs to the VirD4/TraG family.</text>
</comment>
<name>A0AAU8V5C6_9FLAO</name>
<evidence type="ECO:0000256" key="6">
    <source>
        <dbReference type="ARBA" id="ARBA00023136"/>
    </source>
</evidence>
<accession>A0AAU8V5C6</accession>
<dbReference type="InterPro" id="IPR051539">
    <property type="entry name" value="T4SS-coupling_protein"/>
</dbReference>
<keyword evidence="3" id="KW-1003">Cell membrane</keyword>
<dbReference type="CDD" id="cd01127">
    <property type="entry name" value="TrwB_TraG_TraD_VirD4"/>
    <property type="match status" value="1"/>
</dbReference>
<dbReference type="Proteomes" id="UP000190848">
    <property type="component" value="Plasmid unnamed"/>
</dbReference>
<keyword evidence="6 7" id="KW-0472">Membrane</keyword>
<comment type="subcellular location">
    <subcellularLocation>
        <location evidence="1">Cell membrane</location>
        <topology evidence="1">Multi-pass membrane protein</topology>
    </subcellularLocation>
</comment>
<gene>
    <name evidence="8" type="ORF">BBD32_19450</name>
</gene>
<feature type="transmembrane region" description="Helical" evidence="7">
    <location>
        <begin position="36"/>
        <end position="56"/>
    </location>
</feature>
<evidence type="ECO:0000256" key="7">
    <source>
        <dbReference type="SAM" id="Phobius"/>
    </source>
</evidence>
<protein>
    <recommendedName>
        <fullName evidence="10">Type IV secretory system conjugative DNA transfer family protein</fullName>
    </recommendedName>
</protein>
<sequence length="525" mass="59164">MLVFTGIRKKNAVYTTIYLGVVTIISALLYKYFSFVFYPYLLFYIIIPSVLLGVLLSQVGKEKPVEIGKDIELETTKGEVVARNVFAHTAIFAASRHGKTASLVYPYAKFFADNDFAGVYYDYKNGELYEVIRPLFPDNHVTFAIHRPDITTRINVINPDILKDEKDVNSIVHILLDNLLDLNSQSDFFVKSASSLLSGIILKFSLDHPNLCYLPHVCAFIQAVDFSLKVEEGKGLKEDAYDTFAGLKKFLTSNDRVKMQASSFIMGLASERQTAGVISSLTNALREVSYPDAFWALSGNDLDFNINADGNRKVVAIVNEPKNEAALNPLLATVIHSLTREMMQRNRKSSFLMMDEGVTLKIKNLSRLVATMASFKMAVVYCVQDKKQGESLYGDTKFKEIIANFSTLFFGRANESDTAKYYESYFEPKKIKTRSRSSGRGGTSTTVSEKEVPKYRAHEFTNLTTGKFAMINNGKSNMYQFKLLPNIKTEPLPDYDDALKFIVLQNYNKILKQVNDFALELGLKE</sequence>
<reference evidence="8 9" key="1">
    <citation type="submission" date="2016-07" db="EMBL/GenBank/DDBJ databases">
        <title>Revisiting the taxonomy of the Elizabethkingia Genus using Whole-Genome Sequencing, Optical Mapping, and MALDI-TOF, along with proposal of three novel Elizabethkingia species: Elizabethkingia bruuniana sp. nov., Elizabethkingia ursingii sp. nov., and Elizabethkingia occulta sp. nov.</title>
        <authorList>
            <person name="Nicholson A.C."/>
        </authorList>
    </citation>
    <scope>NUCLEOTIDE SEQUENCE [LARGE SCALE GENOMIC DNA]</scope>
    <source>
        <strain evidence="8 9">F3201</strain>
        <plasmid evidence="8 9">unnamed</plasmid>
    </source>
</reference>
<dbReference type="PANTHER" id="PTHR37937">
    <property type="entry name" value="CONJUGATIVE TRANSFER: DNA TRANSPORT"/>
    <property type="match status" value="1"/>
</dbReference>
<feature type="transmembrane region" description="Helical" evidence="7">
    <location>
        <begin position="12"/>
        <end position="30"/>
    </location>
</feature>
<dbReference type="Pfam" id="PF02534">
    <property type="entry name" value="T4SS-DNA_transf"/>
    <property type="match status" value="1"/>
</dbReference>
<dbReference type="InterPro" id="IPR027417">
    <property type="entry name" value="P-loop_NTPase"/>
</dbReference>
<keyword evidence="8" id="KW-0614">Plasmid</keyword>
<geneLocation type="plasmid" evidence="8 9">
    <name>unnamed</name>
</geneLocation>
<evidence type="ECO:0000256" key="3">
    <source>
        <dbReference type="ARBA" id="ARBA00022475"/>
    </source>
</evidence>